<gene>
    <name evidence="9 11" type="primary">lipA</name>
    <name evidence="11" type="ORF">OXIME_001525</name>
</gene>
<evidence type="ECO:0000313" key="11">
    <source>
        <dbReference type="EMBL" id="WYY00934.1"/>
    </source>
</evidence>
<evidence type="ECO:0000256" key="6">
    <source>
        <dbReference type="ARBA" id="ARBA00023004"/>
    </source>
</evidence>
<evidence type="ECO:0000256" key="9">
    <source>
        <dbReference type="HAMAP-Rule" id="MF_00206"/>
    </source>
</evidence>
<keyword evidence="5 9" id="KW-0479">Metal-binding</keyword>
<name>A0AAX4NIM7_9ARCH</name>
<dbReference type="RefSeq" id="WP_393971258.1">
    <property type="nucleotide sequence ID" value="NZ_CP133772.1"/>
</dbReference>
<feature type="domain" description="Radical SAM core" evidence="10">
    <location>
        <begin position="44"/>
        <end position="259"/>
    </location>
</feature>
<sequence length="285" mass="31761">MRPEYVKVPLPSGENYTKIKQTLRERTLFTVCEEARCPNVAECWGNGTATFMILGSNCTRGCRFCAVTHGNPIPLDPDEPEKVLQSVKVMGLDYVVITSVDRDDLPDQGSSHFASVIRKIKGSGVLVEVLIPDFRGEKSLIDNIINEKPAVIAHNVETVERLTPSVRDGRAGYGQSLDLLRYVKEKNPDQITKSSIMMGLGEKDDEVIQTMMDLRNAGVDILTIGQYLRPSRKQMEVIEYCSSERFASFEKTGIKMGFSFVASGPLVRTSYRAAEAWAKGRFLND</sequence>
<organism evidence="11 12">
    <name type="scientific">Oxyplasma meridianum</name>
    <dbReference type="NCBI Taxonomy" id="3073602"/>
    <lineage>
        <taxon>Archaea</taxon>
        <taxon>Methanobacteriati</taxon>
        <taxon>Thermoplasmatota</taxon>
        <taxon>Thermoplasmata</taxon>
        <taxon>Thermoplasmatales</taxon>
        <taxon>Thermoplasmataceae</taxon>
        <taxon>Oxyplasma</taxon>
    </lineage>
</organism>
<dbReference type="GO" id="GO:0016992">
    <property type="term" value="F:lipoate synthase activity"/>
    <property type="evidence" value="ECO:0007669"/>
    <property type="project" value="UniProtKB-UniRule"/>
</dbReference>
<dbReference type="SFLD" id="SFLDF00271">
    <property type="entry name" value="lipoyl_synthase"/>
    <property type="match status" value="1"/>
</dbReference>
<evidence type="ECO:0000256" key="3">
    <source>
        <dbReference type="ARBA" id="ARBA00022679"/>
    </source>
</evidence>
<dbReference type="GO" id="GO:0046872">
    <property type="term" value="F:metal ion binding"/>
    <property type="evidence" value="ECO:0007669"/>
    <property type="project" value="UniProtKB-KW"/>
</dbReference>
<evidence type="ECO:0000256" key="1">
    <source>
        <dbReference type="ARBA" id="ARBA00022485"/>
    </source>
</evidence>
<dbReference type="PROSITE" id="PS51918">
    <property type="entry name" value="RADICAL_SAM"/>
    <property type="match status" value="1"/>
</dbReference>
<feature type="binding site" evidence="9">
    <location>
        <position position="65"/>
    </location>
    <ligand>
        <name>[4Fe-4S] cluster</name>
        <dbReference type="ChEBI" id="CHEBI:49883"/>
        <label>2</label>
        <note>4Fe-4S-S-AdoMet</note>
    </ligand>
</feature>
<dbReference type="NCBIfam" id="NF009544">
    <property type="entry name" value="PRK12928.1"/>
    <property type="match status" value="1"/>
</dbReference>
<keyword evidence="6 9" id="KW-0408">Iron</keyword>
<keyword evidence="4 9" id="KW-0949">S-adenosyl-L-methionine</keyword>
<comment type="catalytic activity">
    <reaction evidence="8 9">
        <text>[[Fe-S] cluster scaffold protein carrying a second [4Fe-4S](2+) cluster] + N(6)-octanoyl-L-lysyl-[protein] + 2 oxidized [2Fe-2S]-[ferredoxin] + 2 S-adenosyl-L-methionine + 4 H(+) = [[Fe-S] cluster scaffold protein] + N(6)-[(R)-dihydrolipoyl]-L-lysyl-[protein] + 4 Fe(3+) + 2 hydrogen sulfide + 2 5'-deoxyadenosine + 2 L-methionine + 2 reduced [2Fe-2S]-[ferredoxin]</text>
        <dbReference type="Rhea" id="RHEA:16585"/>
        <dbReference type="Rhea" id="RHEA-COMP:9928"/>
        <dbReference type="Rhea" id="RHEA-COMP:10000"/>
        <dbReference type="Rhea" id="RHEA-COMP:10001"/>
        <dbReference type="Rhea" id="RHEA-COMP:10475"/>
        <dbReference type="Rhea" id="RHEA-COMP:14568"/>
        <dbReference type="Rhea" id="RHEA-COMP:14569"/>
        <dbReference type="ChEBI" id="CHEBI:15378"/>
        <dbReference type="ChEBI" id="CHEBI:17319"/>
        <dbReference type="ChEBI" id="CHEBI:29034"/>
        <dbReference type="ChEBI" id="CHEBI:29919"/>
        <dbReference type="ChEBI" id="CHEBI:33722"/>
        <dbReference type="ChEBI" id="CHEBI:33737"/>
        <dbReference type="ChEBI" id="CHEBI:33738"/>
        <dbReference type="ChEBI" id="CHEBI:57844"/>
        <dbReference type="ChEBI" id="CHEBI:59789"/>
        <dbReference type="ChEBI" id="CHEBI:78809"/>
        <dbReference type="ChEBI" id="CHEBI:83100"/>
        <dbReference type="EC" id="2.8.1.8"/>
    </reaction>
</comment>
<dbReference type="SFLD" id="SFLDS00029">
    <property type="entry name" value="Radical_SAM"/>
    <property type="match status" value="1"/>
</dbReference>
<comment type="subcellular location">
    <subcellularLocation>
        <location evidence="9">Cytoplasm</location>
    </subcellularLocation>
</comment>
<reference evidence="11 12" key="1">
    <citation type="submission" date="2023-09" db="EMBL/GenBank/DDBJ databases">
        <authorList>
            <person name="Golyshina O.V."/>
            <person name="Lunev E.A."/>
            <person name="Bargiela R."/>
            <person name="Gaines M.C."/>
            <person name="Daum B."/>
            <person name="Bale N.J."/>
            <person name="Koenen M."/>
            <person name="Sinninghe Damst J.S."/>
            <person name="Yakimov M."/>
            <person name="Golyshin P.N."/>
        </authorList>
    </citation>
    <scope>NUCLEOTIDE SEQUENCE [LARGE SCALE GENOMIC DNA]</scope>
    <source>
        <strain evidence="11 12">M1</strain>
    </source>
</reference>
<feature type="binding site" evidence="9">
    <location>
        <position position="58"/>
    </location>
    <ligand>
        <name>[4Fe-4S] cluster</name>
        <dbReference type="ChEBI" id="CHEBI:49883"/>
        <label>2</label>
        <note>4Fe-4S-S-AdoMet</note>
    </ligand>
</feature>
<comment type="function">
    <text evidence="9">Catalyzes the radical-mediated insertion of two sulfur atoms into the C-6 and C-8 positions of the octanoyl moiety bound to the lipoyl domains of lipoate-dependent enzymes, thereby converting the octanoylated domains into lipoylated derivatives.</text>
</comment>
<feature type="binding site" evidence="9">
    <location>
        <position position="270"/>
    </location>
    <ligand>
        <name>[4Fe-4S] cluster</name>
        <dbReference type="ChEBI" id="CHEBI:49883"/>
        <label>1</label>
    </ligand>
</feature>
<proteinExistence type="inferred from homology"/>
<keyword evidence="12" id="KW-1185">Reference proteome</keyword>
<comment type="pathway">
    <text evidence="9">Protein modification; protein lipoylation via endogenous pathway; protein N(6)-(lipoyl)lysine from octanoyl-[acyl-carrier-protein]: step 2/2.</text>
</comment>
<dbReference type="HAMAP" id="MF_00206">
    <property type="entry name" value="Lipoyl_synth"/>
    <property type="match status" value="1"/>
</dbReference>
<keyword evidence="3 9" id="KW-0808">Transferase</keyword>
<dbReference type="PIRSF" id="PIRSF005963">
    <property type="entry name" value="Lipoyl_synth"/>
    <property type="match status" value="1"/>
</dbReference>
<dbReference type="EMBL" id="CP133772">
    <property type="protein sequence ID" value="WYY00934.1"/>
    <property type="molecule type" value="Genomic_DNA"/>
</dbReference>
<feature type="binding site" evidence="9">
    <location>
        <position position="43"/>
    </location>
    <ligand>
        <name>[4Fe-4S] cluster</name>
        <dbReference type="ChEBI" id="CHEBI:49883"/>
        <label>1</label>
    </ligand>
</feature>
<dbReference type="FunFam" id="3.20.20.70:FF:000040">
    <property type="entry name" value="Lipoyl synthase"/>
    <property type="match status" value="1"/>
</dbReference>
<dbReference type="PANTHER" id="PTHR10949">
    <property type="entry name" value="LIPOYL SYNTHASE"/>
    <property type="match status" value="1"/>
</dbReference>
<dbReference type="InterPro" id="IPR003698">
    <property type="entry name" value="Lipoyl_synth"/>
</dbReference>
<dbReference type="Gene3D" id="3.20.20.70">
    <property type="entry name" value="Aldolase class I"/>
    <property type="match status" value="1"/>
</dbReference>
<comment type="cofactor">
    <cofactor evidence="9">
        <name>[4Fe-4S] cluster</name>
        <dbReference type="ChEBI" id="CHEBI:49883"/>
    </cofactor>
    <text evidence="9">Binds 2 [4Fe-4S] clusters per subunit. One cluster is coordinated with 3 cysteines and an exchangeable S-adenosyl-L-methionine.</text>
</comment>
<dbReference type="AlphaFoldDB" id="A0AAX4NIM7"/>
<dbReference type="NCBIfam" id="NF004019">
    <property type="entry name" value="PRK05481.1"/>
    <property type="match status" value="1"/>
</dbReference>
<dbReference type="Pfam" id="PF04055">
    <property type="entry name" value="Radical_SAM"/>
    <property type="match status" value="1"/>
</dbReference>
<keyword evidence="1 9" id="KW-0004">4Fe-4S</keyword>
<dbReference type="SMART" id="SM00729">
    <property type="entry name" value="Elp3"/>
    <property type="match status" value="1"/>
</dbReference>
<evidence type="ECO:0000256" key="2">
    <source>
        <dbReference type="ARBA" id="ARBA00022490"/>
    </source>
</evidence>
<dbReference type="InterPro" id="IPR031691">
    <property type="entry name" value="LIAS_N"/>
</dbReference>
<dbReference type="GO" id="GO:0005737">
    <property type="term" value="C:cytoplasm"/>
    <property type="evidence" value="ECO:0007669"/>
    <property type="project" value="UniProtKB-SubCell"/>
</dbReference>
<dbReference type="KEGG" id="omr:OXIME_001525"/>
<accession>A0AAX4NIM7</accession>
<dbReference type="GO" id="GO:0051539">
    <property type="term" value="F:4 iron, 4 sulfur cluster binding"/>
    <property type="evidence" value="ECO:0007669"/>
    <property type="project" value="UniProtKB-UniRule"/>
</dbReference>
<feature type="binding site" evidence="9">
    <location>
        <position position="62"/>
    </location>
    <ligand>
        <name>[4Fe-4S] cluster</name>
        <dbReference type="ChEBI" id="CHEBI:49883"/>
        <label>2</label>
        <note>4Fe-4S-S-AdoMet</note>
    </ligand>
</feature>
<dbReference type="InterPro" id="IPR013785">
    <property type="entry name" value="Aldolase_TIM"/>
</dbReference>
<dbReference type="EC" id="2.8.1.8" evidence="9"/>
<evidence type="ECO:0000256" key="5">
    <source>
        <dbReference type="ARBA" id="ARBA00022723"/>
    </source>
</evidence>
<protein>
    <recommendedName>
        <fullName evidence="9">Lipoyl synthase</fullName>
        <ecNumber evidence="9">2.8.1.8</ecNumber>
    </recommendedName>
    <alternativeName>
        <fullName evidence="9">Lip-syn</fullName>
        <shortName evidence="9">LS</shortName>
    </alternativeName>
    <alternativeName>
        <fullName evidence="9">Lipoate synthase</fullName>
    </alternativeName>
    <alternativeName>
        <fullName evidence="9">Lipoic acid synthase</fullName>
    </alternativeName>
    <alternativeName>
        <fullName evidence="9">Sulfur insertion protein LipA</fullName>
    </alternativeName>
</protein>
<dbReference type="CDD" id="cd01335">
    <property type="entry name" value="Radical_SAM"/>
    <property type="match status" value="1"/>
</dbReference>
<dbReference type="PANTHER" id="PTHR10949:SF0">
    <property type="entry name" value="LIPOYL SYNTHASE, MITOCHONDRIAL"/>
    <property type="match status" value="1"/>
</dbReference>
<dbReference type="Proteomes" id="UP001451606">
    <property type="component" value="Chromosome"/>
</dbReference>
<dbReference type="GeneID" id="95968263"/>
<dbReference type="InterPro" id="IPR007197">
    <property type="entry name" value="rSAM"/>
</dbReference>
<dbReference type="InterPro" id="IPR006638">
    <property type="entry name" value="Elp3/MiaA/NifB-like_rSAM"/>
</dbReference>
<evidence type="ECO:0000256" key="8">
    <source>
        <dbReference type="ARBA" id="ARBA00047326"/>
    </source>
</evidence>
<keyword evidence="7 9" id="KW-0411">Iron-sulfur</keyword>
<feature type="binding site" evidence="9">
    <location>
        <position position="37"/>
    </location>
    <ligand>
        <name>[4Fe-4S] cluster</name>
        <dbReference type="ChEBI" id="CHEBI:49883"/>
        <label>1</label>
    </ligand>
</feature>
<dbReference type="NCBIfam" id="TIGR00510">
    <property type="entry name" value="lipA"/>
    <property type="match status" value="1"/>
</dbReference>
<evidence type="ECO:0000256" key="7">
    <source>
        <dbReference type="ARBA" id="ARBA00023014"/>
    </source>
</evidence>
<feature type="binding site" evidence="9">
    <location>
        <position position="32"/>
    </location>
    <ligand>
        <name>[4Fe-4S] cluster</name>
        <dbReference type="ChEBI" id="CHEBI:49883"/>
        <label>1</label>
    </ligand>
</feature>
<evidence type="ECO:0000259" key="10">
    <source>
        <dbReference type="PROSITE" id="PS51918"/>
    </source>
</evidence>
<evidence type="ECO:0000313" key="12">
    <source>
        <dbReference type="Proteomes" id="UP001451606"/>
    </source>
</evidence>
<dbReference type="SFLD" id="SFLDG01058">
    <property type="entry name" value="lipoyl_synthase_like"/>
    <property type="match status" value="1"/>
</dbReference>
<dbReference type="SUPFAM" id="SSF102114">
    <property type="entry name" value="Radical SAM enzymes"/>
    <property type="match status" value="1"/>
</dbReference>
<dbReference type="GO" id="GO:0009249">
    <property type="term" value="P:protein lipoylation"/>
    <property type="evidence" value="ECO:0007669"/>
    <property type="project" value="UniProtKB-UniRule"/>
</dbReference>
<dbReference type="Pfam" id="PF16881">
    <property type="entry name" value="LIAS_N"/>
    <property type="match status" value="1"/>
</dbReference>
<comment type="similarity">
    <text evidence="9">Belongs to the radical SAM superfamily. Lipoyl synthase family.</text>
</comment>
<evidence type="ECO:0000256" key="4">
    <source>
        <dbReference type="ARBA" id="ARBA00022691"/>
    </source>
</evidence>
<keyword evidence="2 9" id="KW-0963">Cytoplasm</keyword>
<dbReference type="InterPro" id="IPR058240">
    <property type="entry name" value="rSAM_sf"/>
</dbReference>